<dbReference type="InterPro" id="IPR036950">
    <property type="entry name" value="PBP_transglycosylase"/>
</dbReference>
<comment type="catalytic activity">
    <reaction evidence="24">
        <text>Preferential cleavage: (Ac)2-L-Lys-D-Ala-|-D-Ala. Also transpeptidation of peptidyl-alanyl moieties that are N-acyl substituents of D-alanine.</text>
        <dbReference type="EC" id="3.4.16.4"/>
    </reaction>
</comment>
<dbReference type="STRING" id="1856405.BFC17_02980"/>
<evidence type="ECO:0000256" key="12">
    <source>
        <dbReference type="ARBA" id="ARBA00022676"/>
    </source>
</evidence>
<evidence type="ECO:0000256" key="17">
    <source>
        <dbReference type="ARBA" id="ARBA00022968"/>
    </source>
</evidence>
<evidence type="ECO:0000256" key="4">
    <source>
        <dbReference type="ARBA" id="ARBA00007090"/>
    </source>
</evidence>
<comment type="similarity">
    <text evidence="5">In the N-terminal section; belongs to the glycosyltransferase 51 family.</text>
</comment>
<keyword evidence="17" id="KW-0735">Signal-anchor</keyword>
<accession>A0A1E8FBD0</accession>
<dbReference type="GO" id="GO:0005886">
    <property type="term" value="C:plasma membrane"/>
    <property type="evidence" value="ECO:0007669"/>
    <property type="project" value="UniProtKB-SubCell"/>
</dbReference>
<organism evidence="32 33">
    <name type="scientific">Alteromonas lipolytica</name>
    <dbReference type="NCBI Taxonomy" id="1856405"/>
    <lineage>
        <taxon>Bacteria</taxon>
        <taxon>Pseudomonadati</taxon>
        <taxon>Pseudomonadota</taxon>
        <taxon>Gammaproteobacteria</taxon>
        <taxon>Alteromonadales</taxon>
        <taxon>Alteromonadaceae</taxon>
        <taxon>Alteromonas/Salinimonas group</taxon>
        <taxon>Alteromonas</taxon>
    </lineage>
</organism>
<evidence type="ECO:0000256" key="13">
    <source>
        <dbReference type="ARBA" id="ARBA00022679"/>
    </source>
</evidence>
<dbReference type="EMBL" id="MJIC01000015">
    <property type="protein sequence ID" value="OFI33242.1"/>
    <property type="molecule type" value="Genomic_DNA"/>
</dbReference>
<keyword evidence="20 28" id="KW-0472">Membrane</keyword>
<dbReference type="InterPro" id="IPR050396">
    <property type="entry name" value="Glycosyltr_51/Transpeptidase"/>
</dbReference>
<dbReference type="GO" id="GO:0071555">
    <property type="term" value="P:cell wall organization"/>
    <property type="evidence" value="ECO:0007669"/>
    <property type="project" value="UniProtKB-KW"/>
</dbReference>
<dbReference type="GO" id="GO:0009252">
    <property type="term" value="P:peptidoglycan biosynthetic process"/>
    <property type="evidence" value="ECO:0007669"/>
    <property type="project" value="UniProtKB-UniPathway"/>
</dbReference>
<dbReference type="InterPro" id="IPR012338">
    <property type="entry name" value="Beta-lactam/transpept-like"/>
</dbReference>
<dbReference type="InterPro" id="IPR001264">
    <property type="entry name" value="Glyco_trans_51"/>
</dbReference>
<keyword evidence="16" id="KW-0133">Cell shape</keyword>
<dbReference type="AlphaFoldDB" id="A0A1E8FBD0"/>
<evidence type="ECO:0000259" key="29">
    <source>
        <dbReference type="Pfam" id="PF00905"/>
    </source>
</evidence>
<dbReference type="GO" id="GO:0030288">
    <property type="term" value="C:outer membrane-bounded periplasmic space"/>
    <property type="evidence" value="ECO:0007669"/>
    <property type="project" value="TreeGrafter"/>
</dbReference>
<protein>
    <recommendedName>
        <fullName evidence="7">Penicillin-binding protein 1A</fullName>
        <ecNumber evidence="25">2.4.99.28</ecNumber>
        <ecNumber evidence="6">3.4.16.4</ecNumber>
    </recommendedName>
</protein>
<evidence type="ECO:0000256" key="14">
    <source>
        <dbReference type="ARBA" id="ARBA00022692"/>
    </source>
</evidence>
<dbReference type="SUPFAM" id="SSF53955">
    <property type="entry name" value="Lysozyme-like"/>
    <property type="match status" value="1"/>
</dbReference>
<comment type="pathway">
    <text evidence="27">Glycan biosynthesis.</text>
</comment>
<evidence type="ECO:0000256" key="3">
    <source>
        <dbReference type="ARBA" id="ARBA00004752"/>
    </source>
</evidence>
<evidence type="ECO:0000259" key="30">
    <source>
        <dbReference type="Pfam" id="PF00912"/>
    </source>
</evidence>
<keyword evidence="19 28" id="KW-1133">Transmembrane helix</keyword>
<evidence type="ECO:0000259" key="31">
    <source>
        <dbReference type="Pfam" id="PF17092"/>
    </source>
</evidence>
<evidence type="ECO:0000256" key="20">
    <source>
        <dbReference type="ARBA" id="ARBA00023136"/>
    </source>
</evidence>
<evidence type="ECO:0000256" key="27">
    <source>
        <dbReference type="ARBA" id="ARBA00060592"/>
    </source>
</evidence>
<evidence type="ECO:0000256" key="6">
    <source>
        <dbReference type="ARBA" id="ARBA00012448"/>
    </source>
</evidence>
<keyword evidence="13" id="KW-0808">Transferase</keyword>
<comment type="function">
    <text evidence="1">Cell wall formation. Synthesis of cross-linked peptidoglycan from the lipid intermediates. The enzyme has a penicillin-insensitive transglycosylase N-terminal domain (formation of linear glycan strands) and a penicillin-sensitive transpeptidase C-terminal domain (cross-linking of the peptide subunits).</text>
</comment>
<sequence length="886" mass="98690">MKYIKTFLLIGFIGAVLGGIALTGIYFYIKPDLPSVAILKDVRLQTPMRIYTHDGKLISQYGVKRRIPVTLQGTPEMLQKAILATEDNRFYDHFGIDPIGITRAFINLVITGEKSQGASTLTQQLARGFFLTREKTFIRKIKEVFIAFHMEAELSKDEIFELYLNKVELGHRSFGFGAAAQVYYGKKLDELTLAQIATLAGLPQAPSVLNPISRPERSVERRRIVLLRMLDEGYITRQQFDEAASAPVTAEKHGAEIELDAPYLADIIYSEMVELYGKEEAETGGYQVYATVSSELQQAAQFAVKQNLHDYDERHGYRGAVARLWPADSKKSAAADADNSPQEECIQPAIYPYWPCTVTEDQLINSLDNVGAFGFVFPVAVTSVAEQTFITRDVMGIERTIEWEGMDWARPFLSDARQGKSPEQASDIVAPGDIVYIREQEGQWRLAQLPQVSGAFVALDPYNGAVQAIVGGYSFYQSQFNRATQAKRQVGSNIKPFIYSAALNNGYTVASIINDAPINEWDEATGVAWRPQNSPAEYDGPIRMRVALGKSKNVVSVRLLRGVGLDNTIEHLTRFGLDKADIHRDETVSLGSSSHAPLEIVRGMAAIANGGFLIEPYFIDRVYNETGEVLWQHNPVVACDDCSAESDTTNDAVMDPEQDIEALLAAELNQTLPAPEKTQEVLAAPRVISAPNAFLVADMMRTAVRANGSWNKKTYWQGTGWRARNILQRTDLSGKTGTTNDSRDAWFSGFSRHLVATTWVGFDDMNRQLGRAAYNNPLAKRNPDRFGWMGNAMVGTESGAMAAQPAWIRFMQVALQDVPEEAMAVPEDIVRVRIDRTSGKLTRRTDHTTLFEYFLRGTEPTVYVLDDEIMDPAEQEDSTPDVEEIF</sequence>
<dbReference type="PANTHER" id="PTHR32282:SF27">
    <property type="entry name" value="PENICILLIN-BINDING PROTEIN 1A"/>
    <property type="match status" value="1"/>
</dbReference>
<dbReference type="OrthoDB" id="9766909at2"/>
<feature type="transmembrane region" description="Helical" evidence="28">
    <location>
        <begin position="7"/>
        <end position="29"/>
    </location>
</feature>
<keyword evidence="22" id="KW-0511">Multifunctional enzyme</keyword>
<keyword evidence="14 28" id="KW-0812">Transmembrane</keyword>
<dbReference type="Pfam" id="PF00905">
    <property type="entry name" value="Transpeptidase"/>
    <property type="match status" value="1"/>
</dbReference>
<dbReference type="InterPro" id="IPR031376">
    <property type="entry name" value="PCB_OB"/>
</dbReference>
<evidence type="ECO:0000256" key="18">
    <source>
        <dbReference type="ARBA" id="ARBA00022984"/>
    </source>
</evidence>
<evidence type="ECO:0000256" key="28">
    <source>
        <dbReference type="SAM" id="Phobius"/>
    </source>
</evidence>
<proteinExistence type="inferred from homology"/>
<evidence type="ECO:0000256" key="11">
    <source>
        <dbReference type="ARBA" id="ARBA00022670"/>
    </source>
</evidence>
<dbReference type="Gene3D" id="1.10.3810.10">
    <property type="entry name" value="Biosynthetic peptidoglycan transglycosylase-like"/>
    <property type="match status" value="1"/>
</dbReference>
<dbReference type="InterPro" id="IPR023346">
    <property type="entry name" value="Lysozyme-like_dom_sf"/>
</dbReference>
<evidence type="ECO:0000313" key="33">
    <source>
        <dbReference type="Proteomes" id="UP000176037"/>
    </source>
</evidence>
<dbReference type="Pfam" id="PF17092">
    <property type="entry name" value="PCB_OB"/>
    <property type="match status" value="1"/>
</dbReference>
<evidence type="ECO:0000256" key="8">
    <source>
        <dbReference type="ARBA" id="ARBA00022475"/>
    </source>
</evidence>
<evidence type="ECO:0000256" key="23">
    <source>
        <dbReference type="ARBA" id="ARBA00023316"/>
    </source>
</evidence>
<name>A0A1E8FBD0_9ALTE</name>
<evidence type="ECO:0000256" key="7">
    <source>
        <dbReference type="ARBA" id="ARBA00018638"/>
    </source>
</evidence>
<evidence type="ECO:0000256" key="26">
    <source>
        <dbReference type="ARBA" id="ARBA00049902"/>
    </source>
</evidence>
<dbReference type="GO" id="GO:0008658">
    <property type="term" value="F:penicillin binding"/>
    <property type="evidence" value="ECO:0007669"/>
    <property type="project" value="InterPro"/>
</dbReference>
<keyword evidence="15" id="KW-0378">Hydrolase</keyword>
<dbReference type="GO" id="GO:0009002">
    <property type="term" value="F:serine-type D-Ala-D-Ala carboxypeptidase activity"/>
    <property type="evidence" value="ECO:0007669"/>
    <property type="project" value="UniProtKB-EC"/>
</dbReference>
<dbReference type="UniPathway" id="UPA00219"/>
<dbReference type="Gene3D" id="3.40.710.10">
    <property type="entry name" value="DD-peptidase/beta-lactamase superfamily"/>
    <property type="match status" value="2"/>
</dbReference>
<evidence type="ECO:0000256" key="10">
    <source>
        <dbReference type="ARBA" id="ARBA00022645"/>
    </source>
</evidence>
<evidence type="ECO:0000256" key="22">
    <source>
        <dbReference type="ARBA" id="ARBA00023268"/>
    </source>
</evidence>
<evidence type="ECO:0000313" key="32">
    <source>
        <dbReference type="EMBL" id="OFI33242.1"/>
    </source>
</evidence>
<evidence type="ECO:0000256" key="9">
    <source>
        <dbReference type="ARBA" id="ARBA00022519"/>
    </source>
</evidence>
<comment type="catalytic activity">
    <reaction evidence="26">
        <text>[GlcNAc-(1-&gt;4)-Mur2Ac(oyl-L-Ala-gamma-D-Glu-L-Lys-D-Ala-D-Ala)](n)-di-trans,octa-cis-undecaprenyl diphosphate + beta-D-GlcNAc-(1-&gt;4)-Mur2Ac(oyl-L-Ala-gamma-D-Glu-L-Lys-D-Ala-D-Ala)-di-trans,octa-cis-undecaprenyl diphosphate = [GlcNAc-(1-&gt;4)-Mur2Ac(oyl-L-Ala-gamma-D-Glu-L-Lys-D-Ala-D-Ala)](n+1)-di-trans,octa-cis-undecaprenyl diphosphate + di-trans,octa-cis-undecaprenyl diphosphate + H(+)</text>
        <dbReference type="Rhea" id="RHEA:23708"/>
        <dbReference type="Rhea" id="RHEA-COMP:9602"/>
        <dbReference type="Rhea" id="RHEA-COMP:9603"/>
        <dbReference type="ChEBI" id="CHEBI:15378"/>
        <dbReference type="ChEBI" id="CHEBI:58405"/>
        <dbReference type="ChEBI" id="CHEBI:60033"/>
        <dbReference type="ChEBI" id="CHEBI:78435"/>
        <dbReference type="EC" id="2.4.99.28"/>
    </reaction>
</comment>
<keyword evidence="23" id="KW-0961">Cell wall biogenesis/degradation</keyword>
<keyword evidence="18" id="KW-0573">Peptidoglycan synthesis</keyword>
<keyword evidence="8" id="KW-1003">Cell membrane</keyword>
<evidence type="ECO:0000256" key="25">
    <source>
        <dbReference type="ARBA" id="ARBA00044770"/>
    </source>
</evidence>
<dbReference type="GO" id="GO:0008955">
    <property type="term" value="F:peptidoglycan glycosyltransferase activity"/>
    <property type="evidence" value="ECO:0007669"/>
    <property type="project" value="UniProtKB-EC"/>
</dbReference>
<dbReference type="GO" id="GO:0046677">
    <property type="term" value="P:response to antibiotic"/>
    <property type="evidence" value="ECO:0007669"/>
    <property type="project" value="UniProtKB-KW"/>
</dbReference>
<dbReference type="PANTHER" id="PTHR32282">
    <property type="entry name" value="BINDING PROTEIN TRANSPEPTIDASE, PUTATIVE-RELATED"/>
    <property type="match status" value="1"/>
</dbReference>
<evidence type="ECO:0000256" key="16">
    <source>
        <dbReference type="ARBA" id="ARBA00022960"/>
    </source>
</evidence>
<evidence type="ECO:0000256" key="19">
    <source>
        <dbReference type="ARBA" id="ARBA00022989"/>
    </source>
</evidence>
<dbReference type="Proteomes" id="UP000176037">
    <property type="component" value="Unassembled WGS sequence"/>
</dbReference>
<comment type="caution">
    <text evidence="32">The sequence shown here is derived from an EMBL/GenBank/DDBJ whole genome shotgun (WGS) entry which is preliminary data.</text>
</comment>
<evidence type="ECO:0000256" key="5">
    <source>
        <dbReference type="ARBA" id="ARBA00007739"/>
    </source>
</evidence>
<evidence type="ECO:0000256" key="21">
    <source>
        <dbReference type="ARBA" id="ARBA00023251"/>
    </source>
</evidence>
<keyword evidence="10" id="KW-0121">Carboxypeptidase</keyword>
<reference evidence="32 33" key="1">
    <citation type="submission" date="2016-09" db="EMBL/GenBank/DDBJ databases">
        <title>Alteromonas lipolytica, a new species isolated from sea water.</title>
        <authorList>
            <person name="Wu Y.-H."/>
            <person name="Cheng H."/>
            <person name="Xu X.-W."/>
        </authorList>
    </citation>
    <scope>NUCLEOTIDE SEQUENCE [LARGE SCALE GENOMIC DNA]</scope>
    <source>
        <strain evidence="32 33">JW12</strain>
    </source>
</reference>
<evidence type="ECO:0000256" key="15">
    <source>
        <dbReference type="ARBA" id="ARBA00022801"/>
    </source>
</evidence>
<dbReference type="SUPFAM" id="SSF56601">
    <property type="entry name" value="beta-lactamase/transpeptidase-like"/>
    <property type="match status" value="1"/>
</dbReference>
<dbReference type="RefSeq" id="WP_070177618.1">
    <property type="nucleotide sequence ID" value="NZ_BMJR01000002.1"/>
</dbReference>
<comment type="subcellular location">
    <subcellularLocation>
        <location evidence="2">Cell inner membrane</location>
        <topology evidence="2">Single-pass type II membrane protein</topology>
    </subcellularLocation>
</comment>
<evidence type="ECO:0000256" key="1">
    <source>
        <dbReference type="ARBA" id="ARBA00002624"/>
    </source>
</evidence>
<keyword evidence="12" id="KW-0328">Glycosyltransferase</keyword>
<feature type="domain" description="Penicillin-binding protein OB-like" evidence="31">
    <location>
        <begin position="360"/>
        <end position="452"/>
    </location>
</feature>
<dbReference type="Pfam" id="PF00912">
    <property type="entry name" value="Transgly"/>
    <property type="match status" value="1"/>
</dbReference>
<comment type="similarity">
    <text evidence="4">In the C-terminal section; belongs to the transpeptidase family.</text>
</comment>
<comment type="pathway">
    <text evidence="3">Cell wall biogenesis; peptidoglycan biosynthesis.</text>
</comment>
<gene>
    <name evidence="32" type="ORF">BFC17_02980</name>
</gene>
<feature type="domain" description="Glycosyl transferase family 51" evidence="30">
    <location>
        <begin position="55"/>
        <end position="229"/>
    </location>
</feature>
<dbReference type="NCBIfam" id="TIGR02074">
    <property type="entry name" value="PBP_1a_fam"/>
    <property type="match status" value="1"/>
</dbReference>
<dbReference type="GO" id="GO:0008360">
    <property type="term" value="P:regulation of cell shape"/>
    <property type="evidence" value="ECO:0007669"/>
    <property type="project" value="UniProtKB-KW"/>
</dbReference>
<evidence type="ECO:0000256" key="24">
    <source>
        <dbReference type="ARBA" id="ARBA00034000"/>
    </source>
</evidence>
<keyword evidence="21" id="KW-0046">Antibiotic resistance</keyword>
<dbReference type="FunFam" id="1.10.3810.10:FF:000003">
    <property type="entry name" value="Penicillin-binding protein 1a"/>
    <property type="match status" value="1"/>
</dbReference>
<keyword evidence="11" id="KW-0645">Protease</keyword>
<dbReference type="EC" id="3.4.16.4" evidence="6"/>
<evidence type="ECO:0000256" key="2">
    <source>
        <dbReference type="ARBA" id="ARBA00004249"/>
    </source>
</evidence>
<dbReference type="EC" id="2.4.99.28" evidence="25"/>
<keyword evidence="33" id="KW-1185">Reference proteome</keyword>
<feature type="domain" description="Penicillin-binding protein transpeptidase" evidence="29">
    <location>
        <begin position="454"/>
        <end position="742"/>
    </location>
</feature>
<dbReference type="GO" id="GO:0006508">
    <property type="term" value="P:proteolysis"/>
    <property type="evidence" value="ECO:0007669"/>
    <property type="project" value="UniProtKB-KW"/>
</dbReference>
<dbReference type="InterPro" id="IPR001460">
    <property type="entry name" value="PCN-bd_Tpept"/>
</dbReference>
<keyword evidence="9" id="KW-0997">Cell inner membrane</keyword>